<proteinExistence type="predicted"/>
<dbReference type="Pfam" id="PF13635">
    <property type="entry name" value="DUF4143"/>
    <property type="match status" value="1"/>
</dbReference>
<organism evidence="3 4">
    <name type="scientific">Fusobacterium nucleatum subsp. nucleatum (strain ATCC 23726 / VPI 4351)</name>
    <dbReference type="NCBI Taxonomy" id="525283"/>
    <lineage>
        <taxon>Bacteria</taxon>
        <taxon>Fusobacteriati</taxon>
        <taxon>Fusobacteriota</taxon>
        <taxon>Fusobacteriia</taxon>
        <taxon>Fusobacteriales</taxon>
        <taxon>Fusobacteriaceae</taxon>
        <taxon>Fusobacterium</taxon>
    </lineage>
</organism>
<dbReference type="PANTHER" id="PTHR33295:SF18">
    <property type="entry name" value="AAA+ ATPASE DOMAIN-CONTAINING PROTEIN"/>
    <property type="match status" value="1"/>
</dbReference>
<comment type="caution">
    <text evidence="3">The sequence shown here is derived from an EMBL/GenBank/DDBJ whole genome shotgun (WGS) entry which is preliminary data.</text>
</comment>
<dbReference type="InterPro" id="IPR041682">
    <property type="entry name" value="AAA_14"/>
</dbReference>
<evidence type="ECO:0000313" key="4">
    <source>
        <dbReference type="Proteomes" id="UP000003643"/>
    </source>
</evidence>
<evidence type="ECO:0000259" key="2">
    <source>
        <dbReference type="Pfam" id="PF13635"/>
    </source>
</evidence>
<gene>
    <name evidence="3" type="ORF">HMPREF0397_1994</name>
</gene>
<accession>D5RFK9</accession>
<dbReference type="Proteomes" id="UP000003643">
    <property type="component" value="Unassembled WGS sequence"/>
</dbReference>
<dbReference type="SUPFAM" id="SSF52540">
    <property type="entry name" value="P-loop containing nucleoside triphosphate hydrolases"/>
    <property type="match status" value="1"/>
</dbReference>
<feature type="domain" description="DUF4143" evidence="2">
    <location>
        <begin position="231"/>
        <end position="389"/>
    </location>
</feature>
<sequence length="451" mass="53608">MLSCTQTKNAPRYKNCLWRFNMIIERKQYLNELIKKKDNGRIKIITGIRRCGKSYLLFKLYKDYLLGNGIKKEQIIEMALDEIDNIKYRNPFELNDYIKNKITKNKKYYIFIDEIQFSKSVKNPYINNSDEEITFVDTLLGLMKNENLDIYVTGSNSKMLSKDILTQFRDRGDEIHVYPLSFAELYNTYKDKNLAWRDYVVFGGMPYILSLENFEEKSTYLKNLFEETYIKDIIERNKIQNSSDILDILLNFISSAIGSLTNPLKLSNRFLSENKISISHNTISKYLSYFEESYIVYSAKRYDIKRAKYFTTPLKYYFADIGLRNARLNFRQVEETHIMENIIYNDLIRRGYNVDVGVVEYTQTKENKNRKIQLEVDFVVNRGNIRYYIQSALTLESDEKREQELNSLKRIDDSFKKIVIVKDDIIPRYDEQGIYYIGVKDFLLTDNIFEN</sequence>
<feature type="domain" description="AAA" evidence="1">
    <location>
        <begin position="40"/>
        <end position="185"/>
    </location>
</feature>
<name>D5RFK9_FUSN2</name>
<dbReference type="InterPro" id="IPR025420">
    <property type="entry name" value="DUF4143"/>
</dbReference>
<reference evidence="3 4" key="1">
    <citation type="submission" date="2010-04" db="EMBL/GenBank/DDBJ databases">
        <authorList>
            <person name="Qin X."/>
            <person name="Bachman B."/>
            <person name="Battles P."/>
            <person name="Bell A."/>
            <person name="Bess C."/>
            <person name="Bickham C."/>
            <person name="Chaboub L."/>
            <person name="Chen D."/>
            <person name="Coyle M."/>
            <person name="Deiros D.R."/>
            <person name="Dinh H."/>
            <person name="Forbes L."/>
            <person name="Fowler G."/>
            <person name="Francisco L."/>
            <person name="Fu Q."/>
            <person name="Gubbala S."/>
            <person name="Hale W."/>
            <person name="Han Y."/>
            <person name="Hemphill L."/>
            <person name="Highlander S.K."/>
            <person name="Hirani K."/>
            <person name="Hogues M."/>
            <person name="Jackson L."/>
            <person name="Jakkamsetti A."/>
            <person name="Javaid M."/>
            <person name="Jiang H."/>
            <person name="Korchina V."/>
            <person name="Kovar C."/>
            <person name="Lara F."/>
            <person name="Lee S."/>
            <person name="Mata R."/>
            <person name="Mathew T."/>
            <person name="Moen C."/>
            <person name="Morales K."/>
            <person name="Munidasa M."/>
            <person name="Nazareth L."/>
            <person name="Ngo R."/>
            <person name="Nguyen L."/>
            <person name="Okwuonu G."/>
            <person name="Ongeri F."/>
            <person name="Patil S."/>
            <person name="Petrosino J."/>
            <person name="Pham C."/>
            <person name="Pham P."/>
            <person name="Pu L.-L."/>
            <person name="Puazo M."/>
            <person name="Raj R."/>
            <person name="Reid J."/>
            <person name="Rouhana J."/>
            <person name="Saada N."/>
            <person name="Shang Y."/>
            <person name="Simmons D."/>
            <person name="Thornton R."/>
            <person name="Warren J."/>
            <person name="Weissenberger G."/>
            <person name="Zhang J."/>
            <person name="Zhang L."/>
            <person name="Zhou C."/>
            <person name="Zhu D."/>
            <person name="Muzny D."/>
            <person name="Worley K."/>
            <person name="Gibbs R."/>
        </authorList>
    </citation>
    <scope>NUCLEOTIDE SEQUENCE [LARGE SCALE GENOMIC DNA]</scope>
    <source>
        <strain evidence="4">ATCC 23726 / VPI 4351</strain>
    </source>
</reference>
<evidence type="ECO:0000259" key="1">
    <source>
        <dbReference type="Pfam" id="PF13173"/>
    </source>
</evidence>
<evidence type="ECO:0008006" key="5">
    <source>
        <dbReference type="Google" id="ProtNLM"/>
    </source>
</evidence>
<dbReference type="AlphaFoldDB" id="D5RFK9"/>
<dbReference type="InterPro" id="IPR027417">
    <property type="entry name" value="P-loop_NTPase"/>
</dbReference>
<dbReference type="EMBL" id="ADVK01000055">
    <property type="protein sequence ID" value="EFG94473.1"/>
    <property type="molecule type" value="Genomic_DNA"/>
</dbReference>
<dbReference type="Gene3D" id="3.40.50.300">
    <property type="entry name" value="P-loop containing nucleotide triphosphate hydrolases"/>
    <property type="match status" value="1"/>
</dbReference>
<dbReference type="PANTHER" id="PTHR33295">
    <property type="entry name" value="ATPASE"/>
    <property type="match status" value="1"/>
</dbReference>
<evidence type="ECO:0000313" key="3">
    <source>
        <dbReference type="EMBL" id="EFG94473.1"/>
    </source>
</evidence>
<protein>
    <recommendedName>
        <fullName evidence="5">ATPase</fullName>
    </recommendedName>
</protein>
<dbReference type="Pfam" id="PF13173">
    <property type="entry name" value="AAA_14"/>
    <property type="match status" value="1"/>
</dbReference>